<evidence type="ECO:0000313" key="2">
    <source>
        <dbReference type="Proteomes" id="UP001595629"/>
    </source>
</evidence>
<comment type="caution">
    <text evidence="1">The sequence shown here is derived from an EMBL/GenBank/DDBJ whole genome shotgun (WGS) entry which is preliminary data.</text>
</comment>
<reference evidence="2" key="1">
    <citation type="journal article" date="2019" name="Int. J. Syst. Evol. Microbiol.">
        <title>The Global Catalogue of Microorganisms (GCM) 10K type strain sequencing project: providing services to taxonomists for standard genome sequencing and annotation.</title>
        <authorList>
            <consortium name="The Broad Institute Genomics Platform"/>
            <consortium name="The Broad Institute Genome Sequencing Center for Infectious Disease"/>
            <person name="Wu L."/>
            <person name="Ma J."/>
        </authorList>
    </citation>
    <scope>NUCLEOTIDE SEQUENCE [LARGE SCALE GENOMIC DNA]</scope>
    <source>
        <strain evidence="2">KCTC 42911</strain>
    </source>
</reference>
<evidence type="ECO:0000313" key="1">
    <source>
        <dbReference type="EMBL" id="MFC3613569.1"/>
    </source>
</evidence>
<accession>A0ABV7TFS2</accession>
<dbReference type="RefSeq" id="WP_386734755.1">
    <property type="nucleotide sequence ID" value="NZ_JBHRXI010000006.1"/>
</dbReference>
<proteinExistence type="predicted"/>
<gene>
    <name evidence="1" type="ORF">ACFORG_07335</name>
</gene>
<sequence length="291" mass="33076">MQLVFHTGAHATDEDRLLKTLLRNADDLSALGAAIPRPVRYRGLMKKTFAALEEGEPNPDGRDVLLDAFIGDQSVDRVILSHFDFFGTSWSAIRDGMFYPLAAPRMAQLASIFAFDEVEMFMAIRNPASFVPVILSRLSTEHRDQILRTTDIGALRWSDLIHRIREEAPQVRLTIWCNEDTPLIWGEVVRELAGLDHGEKIKGGFALLAEIMSQEGMSRFRTYLHEHPELTEMQKRRVISAFLDKYAIDEALEEELDLPGWTEDHIEALTEIYDDDVLEIQRIPGVSFIAP</sequence>
<keyword evidence="2" id="KW-1185">Reference proteome</keyword>
<organism evidence="1 2">
    <name type="scientific">Lutimaribacter marinistellae</name>
    <dbReference type="NCBI Taxonomy" id="1820329"/>
    <lineage>
        <taxon>Bacteria</taxon>
        <taxon>Pseudomonadati</taxon>
        <taxon>Pseudomonadota</taxon>
        <taxon>Alphaproteobacteria</taxon>
        <taxon>Rhodobacterales</taxon>
        <taxon>Roseobacteraceae</taxon>
        <taxon>Lutimaribacter</taxon>
    </lineage>
</organism>
<evidence type="ECO:0008006" key="3">
    <source>
        <dbReference type="Google" id="ProtNLM"/>
    </source>
</evidence>
<dbReference type="Proteomes" id="UP001595629">
    <property type="component" value="Unassembled WGS sequence"/>
</dbReference>
<dbReference type="EMBL" id="JBHRXI010000006">
    <property type="protein sequence ID" value="MFC3613569.1"/>
    <property type="molecule type" value="Genomic_DNA"/>
</dbReference>
<name>A0ABV7TFS2_9RHOB</name>
<protein>
    <recommendedName>
        <fullName evidence="3">Sulfotransferase domain-containing protein</fullName>
    </recommendedName>
</protein>